<keyword evidence="5" id="KW-0378">Hydrolase</keyword>
<sequence length="731" mass="83814">MCPSVPGSGVIVLTLLAMINVVLVLAILGFASGFRDKVFTSHGFKDAGKLLSDAMDLNVNPCDDYYNYACGGWMATARYRNGRTSKNAMFDTGNDITEDMIELFSDPKPSGSEIIDHLKNAYKMCIHANNSKVMETLLNDFTQTGESWPLLKSHHKNNDDITDLVKMVQNTAIMSLSVSADTRNKVGRHKHILVVSSPSFGMSSEHYKNQVNSKLQVNAFKHHMVTKIRLLRNLLPIRDDQSKADLAKKVDEMFALEKELVLAPGRFQYMPFKNLRLHFKGIDWKHLVSSDLPKKNPEVRVNVGYLKVLERILNNQSKREAFLNYVFWNYFRARFLDKYQFTGAFAEFDEMTAVLSKNALTNQSRKTACAATLNFWSRKEMPNLATGAMYAKKHVSKKVVEEVLVMIENVKIALIEILNETRWMSPKDKKLATAKLQHQNVNIAYPEWTLNNTLLDDYYRELIEDLDQNDTYSTYLSKIRKFIMARDFQKVGSEVDPKEFIYPSGFVNGQHSYHLNTMQLPAGMFRPPYFRLDYPKAVNYAILGAVIGHEYSHTFDKNGKDYDKFGNRVNWWDNSSLSHYDNLTGCLVDQFDKLKMPEIGQYVKGEFTLSENIGDDGGLKSAFRAYTNWLKTQPGGEEPRIPGFEHLTNKKMFFAAFGRGFCSMNTVYDKVERYIWDSHPVDAVMPIKNSPHFEEIFQCSSALRNLKWFVISVVVFGERDINEEQINKLKL</sequence>
<reference evidence="11 12" key="2">
    <citation type="journal article" date="2019" name="G3 (Bethesda)">
        <title>Hybrid Assembly of the Genome of the Entomopathogenic Nematode Steinernema carpocapsae Identifies the X-Chromosome.</title>
        <authorList>
            <person name="Serra L."/>
            <person name="Macchietto M."/>
            <person name="Macias-Munoz A."/>
            <person name="McGill C.J."/>
            <person name="Rodriguez I.M."/>
            <person name="Rodriguez B."/>
            <person name="Murad R."/>
            <person name="Mortazavi A."/>
        </authorList>
    </citation>
    <scope>NUCLEOTIDE SEQUENCE [LARGE SCALE GENOMIC DNA]</scope>
    <source>
        <strain evidence="11 12">ALL</strain>
    </source>
</reference>
<keyword evidence="8" id="KW-1133">Transmembrane helix</keyword>
<evidence type="ECO:0000259" key="9">
    <source>
        <dbReference type="Pfam" id="PF01431"/>
    </source>
</evidence>
<evidence type="ECO:0000256" key="1">
    <source>
        <dbReference type="ARBA" id="ARBA00001947"/>
    </source>
</evidence>
<dbReference type="EMBL" id="AZBU02000010">
    <property type="protein sequence ID" value="TKR63429.1"/>
    <property type="molecule type" value="Genomic_DNA"/>
</dbReference>
<dbReference type="PANTHER" id="PTHR11733:SF133">
    <property type="entry name" value="PHOSPHATE-REGULATING NEUTRAL ENDOPEPTIDASE PHEX"/>
    <property type="match status" value="1"/>
</dbReference>
<dbReference type="OrthoDB" id="6475849at2759"/>
<dbReference type="PRINTS" id="PR00786">
    <property type="entry name" value="NEPRILYSIN"/>
</dbReference>
<keyword evidence="8" id="KW-0472">Membrane</keyword>
<dbReference type="STRING" id="34508.A0A4U5M3U4"/>
<dbReference type="Pfam" id="PF01431">
    <property type="entry name" value="Peptidase_M13"/>
    <property type="match status" value="1"/>
</dbReference>
<dbReference type="Pfam" id="PF05649">
    <property type="entry name" value="Peptidase_M13_N"/>
    <property type="match status" value="1"/>
</dbReference>
<comment type="caution">
    <text evidence="11">The sequence shown here is derived from an EMBL/GenBank/DDBJ whole genome shotgun (WGS) entry which is preliminary data.</text>
</comment>
<evidence type="ECO:0000256" key="4">
    <source>
        <dbReference type="ARBA" id="ARBA00022723"/>
    </source>
</evidence>
<dbReference type="InterPro" id="IPR008753">
    <property type="entry name" value="Peptidase_M13_N"/>
</dbReference>
<evidence type="ECO:0000256" key="7">
    <source>
        <dbReference type="ARBA" id="ARBA00023049"/>
    </source>
</evidence>
<keyword evidence="6" id="KW-0862">Zinc</keyword>
<name>A0A4U5M3U4_STECR</name>
<dbReference type="GO" id="GO:0046872">
    <property type="term" value="F:metal ion binding"/>
    <property type="evidence" value="ECO:0007669"/>
    <property type="project" value="UniProtKB-KW"/>
</dbReference>
<comment type="similarity">
    <text evidence="2">Belongs to the peptidase M13 family.</text>
</comment>
<evidence type="ECO:0000313" key="12">
    <source>
        <dbReference type="Proteomes" id="UP000298663"/>
    </source>
</evidence>
<dbReference type="GO" id="GO:0004222">
    <property type="term" value="F:metalloendopeptidase activity"/>
    <property type="evidence" value="ECO:0007669"/>
    <property type="project" value="InterPro"/>
</dbReference>
<feature type="domain" description="Peptidase M13 C-terminal" evidence="9">
    <location>
        <begin position="514"/>
        <end position="700"/>
    </location>
</feature>
<evidence type="ECO:0000259" key="10">
    <source>
        <dbReference type="Pfam" id="PF05649"/>
    </source>
</evidence>
<keyword evidence="7" id="KW-0482">Metalloprotease</keyword>
<dbReference type="InterPro" id="IPR018497">
    <property type="entry name" value="Peptidase_M13_C"/>
</dbReference>
<evidence type="ECO:0000256" key="6">
    <source>
        <dbReference type="ARBA" id="ARBA00022833"/>
    </source>
</evidence>
<evidence type="ECO:0000256" key="2">
    <source>
        <dbReference type="ARBA" id="ARBA00007357"/>
    </source>
</evidence>
<reference evidence="11 12" key="1">
    <citation type="journal article" date="2015" name="Genome Biol.">
        <title>Comparative genomics of Steinernema reveals deeply conserved gene regulatory networks.</title>
        <authorList>
            <person name="Dillman A.R."/>
            <person name="Macchietto M."/>
            <person name="Porter C.F."/>
            <person name="Rogers A."/>
            <person name="Williams B."/>
            <person name="Antoshechkin I."/>
            <person name="Lee M.M."/>
            <person name="Goodwin Z."/>
            <person name="Lu X."/>
            <person name="Lewis E.E."/>
            <person name="Goodrich-Blair H."/>
            <person name="Stock S.P."/>
            <person name="Adams B.J."/>
            <person name="Sternberg P.W."/>
            <person name="Mortazavi A."/>
        </authorList>
    </citation>
    <scope>NUCLEOTIDE SEQUENCE [LARGE SCALE GENOMIC DNA]</scope>
    <source>
        <strain evidence="11 12">ALL</strain>
    </source>
</reference>
<dbReference type="PROSITE" id="PS51885">
    <property type="entry name" value="NEPRILYSIN"/>
    <property type="match status" value="1"/>
</dbReference>
<dbReference type="Proteomes" id="UP000298663">
    <property type="component" value="Unassembled WGS sequence"/>
</dbReference>
<dbReference type="Gene3D" id="3.40.390.10">
    <property type="entry name" value="Collagenase (Catalytic Domain)"/>
    <property type="match status" value="1"/>
</dbReference>
<keyword evidence="3" id="KW-0645">Protease</keyword>
<dbReference type="PANTHER" id="PTHR11733">
    <property type="entry name" value="ZINC METALLOPROTEASE FAMILY M13 NEPRILYSIN-RELATED"/>
    <property type="match status" value="1"/>
</dbReference>
<keyword evidence="12" id="KW-1185">Reference proteome</keyword>
<dbReference type="Gene3D" id="1.10.1380.10">
    <property type="entry name" value="Neutral endopeptidase , domain2"/>
    <property type="match status" value="1"/>
</dbReference>
<keyword evidence="4" id="KW-0479">Metal-binding</keyword>
<dbReference type="AlphaFoldDB" id="A0A4U5M3U4"/>
<evidence type="ECO:0000256" key="5">
    <source>
        <dbReference type="ARBA" id="ARBA00022801"/>
    </source>
</evidence>
<evidence type="ECO:0008006" key="13">
    <source>
        <dbReference type="Google" id="ProtNLM"/>
    </source>
</evidence>
<organism evidence="11 12">
    <name type="scientific">Steinernema carpocapsae</name>
    <name type="common">Entomopathogenic nematode</name>
    <dbReference type="NCBI Taxonomy" id="34508"/>
    <lineage>
        <taxon>Eukaryota</taxon>
        <taxon>Metazoa</taxon>
        <taxon>Ecdysozoa</taxon>
        <taxon>Nematoda</taxon>
        <taxon>Chromadorea</taxon>
        <taxon>Rhabditida</taxon>
        <taxon>Tylenchina</taxon>
        <taxon>Panagrolaimomorpha</taxon>
        <taxon>Strongyloidoidea</taxon>
        <taxon>Steinernematidae</taxon>
        <taxon>Steinernema</taxon>
    </lineage>
</organism>
<feature type="domain" description="Peptidase M13 N-terminal" evidence="10">
    <location>
        <begin position="61"/>
        <end position="446"/>
    </location>
</feature>
<gene>
    <name evidence="11" type="ORF">L596_027262</name>
</gene>
<dbReference type="GO" id="GO:0005886">
    <property type="term" value="C:plasma membrane"/>
    <property type="evidence" value="ECO:0007669"/>
    <property type="project" value="TreeGrafter"/>
</dbReference>
<keyword evidence="8" id="KW-0812">Transmembrane</keyword>
<dbReference type="GO" id="GO:0016485">
    <property type="term" value="P:protein processing"/>
    <property type="evidence" value="ECO:0007669"/>
    <property type="project" value="TreeGrafter"/>
</dbReference>
<evidence type="ECO:0000256" key="8">
    <source>
        <dbReference type="SAM" id="Phobius"/>
    </source>
</evidence>
<dbReference type="CDD" id="cd08662">
    <property type="entry name" value="M13"/>
    <property type="match status" value="1"/>
</dbReference>
<dbReference type="InterPro" id="IPR000718">
    <property type="entry name" value="Peptidase_M13"/>
</dbReference>
<feature type="transmembrane region" description="Helical" evidence="8">
    <location>
        <begin position="12"/>
        <end position="34"/>
    </location>
</feature>
<accession>A0A4U5M3U4</accession>
<evidence type="ECO:0000313" key="11">
    <source>
        <dbReference type="EMBL" id="TKR63429.1"/>
    </source>
</evidence>
<protein>
    <recommendedName>
        <fullName evidence="13">Peptidase M13 N-terminal domain-containing protein</fullName>
    </recommendedName>
</protein>
<comment type="cofactor">
    <cofactor evidence="1">
        <name>Zn(2+)</name>
        <dbReference type="ChEBI" id="CHEBI:29105"/>
    </cofactor>
</comment>
<evidence type="ECO:0000256" key="3">
    <source>
        <dbReference type="ARBA" id="ARBA00022670"/>
    </source>
</evidence>
<proteinExistence type="inferred from homology"/>
<dbReference type="InterPro" id="IPR042089">
    <property type="entry name" value="Peptidase_M13_dom_2"/>
</dbReference>
<dbReference type="InterPro" id="IPR024079">
    <property type="entry name" value="MetalloPept_cat_dom_sf"/>
</dbReference>
<dbReference type="SUPFAM" id="SSF55486">
    <property type="entry name" value="Metalloproteases ('zincins'), catalytic domain"/>
    <property type="match status" value="1"/>
</dbReference>